<keyword evidence="2" id="KW-0812">Transmembrane</keyword>
<feature type="transmembrane region" description="Helical" evidence="2">
    <location>
        <begin position="583"/>
        <end position="604"/>
    </location>
</feature>
<keyword evidence="2" id="KW-1133">Transmembrane helix</keyword>
<name>A0ABS7YXH5_9FIRM</name>
<proteinExistence type="predicted"/>
<dbReference type="RefSeq" id="WP_209774539.1">
    <property type="nucleotide sequence ID" value="NZ_JAGGLO010000007.1"/>
</dbReference>
<evidence type="ECO:0000256" key="2">
    <source>
        <dbReference type="SAM" id="Phobius"/>
    </source>
</evidence>
<dbReference type="EMBL" id="JAIWIY010000001">
    <property type="protein sequence ID" value="MCA2096442.1"/>
    <property type="molecule type" value="Genomic_DNA"/>
</dbReference>
<sequence length="620" mass="70154">MSRKDLIGKAIKPIIAMTTAIVLVLSVFMLRAFAVEAKTEVPGRIYNFGKDSNYEFSKTKDFRETDKTNSYGIFLIGGEVNDFTTKDGIPAYQVNDGDLKLFYSYGDKTLNADEDSWHIIEDKSKKIDDLKLDEKILKGAIILQSSKDRKNWVDVVSMTDAFNKTPIRTKPIYESKDVELINGCYYRLIVAYEMRIKTEDRKILFINRDKYDYKKCAEVYEFYAYTDSASANTGGSQETYKLGSKIRVADFDTYSGEKTISKSDPHYGWDLGSFFVNGYTDKVKNPDGNMVFLKNLGDKVTLWFHLNQDINKLNGNDKLSITADREGSDQYFETPIMDFGRGTLIIRHTDYKNEKSEPTIYTNYLESNTSLGADTKVSFFEEGDYEVALDYEITDDQLIDKISHYRIFFRFSIRNGNCMVYPFDLATGSELTNTSMTENGFYLDLAKSRYLKVNLKRETLAEGADGLVEDTRFNGPARDGAKYTDEGIYTITVNNEYTGQSTIKKLYVGNNNVMKAHMTTGLGISEINKLVGEGAEISDDGTIQLANVEQIVSETEETKQTGTEVENYDEKAKEGDEEGKRALSSPVLIGLGLCIIILISVFAFKKRRPLDKKDGKGDKE</sequence>
<comment type="caution">
    <text evidence="3">The sequence shown here is derived from an EMBL/GenBank/DDBJ whole genome shotgun (WGS) entry which is preliminary data.</text>
</comment>
<evidence type="ECO:0000256" key="1">
    <source>
        <dbReference type="SAM" id="MobiDB-lite"/>
    </source>
</evidence>
<evidence type="ECO:0000313" key="4">
    <source>
        <dbReference type="Proteomes" id="UP001198374"/>
    </source>
</evidence>
<evidence type="ECO:0000313" key="3">
    <source>
        <dbReference type="EMBL" id="MCA2096442.1"/>
    </source>
</evidence>
<organism evidence="3 4">
    <name type="scientific">Anaerococcus degeneri</name>
    <dbReference type="NCBI Taxonomy" id="361500"/>
    <lineage>
        <taxon>Bacteria</taxon>
        <taxon>Bacillati</taxon>
        <taxon>Bacillota</taxon>
        <taxon>Tissierellia</taxon>
        <taxon>Tissierellales</taxon>
        <taxon>Peptoniphilaceae</taxon>
        <taxon>Anaerococcus</taxon>
    </lineage>
</organism>
<reference evidence="4" key="1">
    <citation type="submission" date="2023-07" db="EMBL/GenBank/DDBJ databases">
        <title>FDA dAtabase for Regulatory Grade micrObial Sequences (FDA-ARGOS): Supporting development and validation of Infectious Disease Dx tests.</title>
        <authorList>
            <person name="Sproer C."/>
            <person name="Gronow S."/>
            <person name="Severitt S."/>
            <person name="Schroder I."/>
            <person name="Tallon L."/>
            <person name="Sadzewicz L."/>
            <person name="Zhao X."/>
            <person name="Boylan J."/>
            <person name="Ott S."/>
            <person name="Bowen H."/>
            <person name="Vavikolanu K."/>
            <person name="Hazen T."/>
            <person name="Aluvathingal J."/>
            <person name="Nadendla S."/>
            <person name="Lowell S."/>
            <person name="Myers T."/>
            <person name="Yan Y."/>
        </authorList>
    </citation>
    <scope>NUCLEOTIDE SEQUENCE [LARGE SCALE GENOMIC DNA]</scope>
    <source>
        <strain evidence="4">FDAARGOS_1538</strain>
    </source>
</reference>
<feature type="compositionally biased region" description="Basic and acidic residues" evidence="1">
    <location>
        <begin position="568"/>
        <end position="579"/>
    </location>
</feature>
<protein>
    <submittedName>
        <fullName evidence="3">Uncharacterized protein</fullName>
    </submittedName>
</protein>
<keyword evidence="4" id="KW-1185">Reference proteome</keyword>
<feature type="region of interest" description="Disordered" evidence="1">
    <location>
        <begin position="554"/>
        <end position="579"/>
    </location>
</feature>
<keyword evidence="2" id="KW-0472">Membrane</keyword>
<gene>
    <name evidence="3" type="ORF">LDJ82_05880</name>
</gene>
<accession>A0ABS7YXH5</accession>
<dbReference type="Proteomes" id="UP001198374">
    <property type="component" value="Unassembled WGS sequence"/>
</dbReference>